<gene>
    <name evidence="2" type="ORF">D9V34_11430</name>
</gene>
<dbReference type="EMBL" id="RCUY01000009">
    <property type="protein sequence ID" value="RLP82469.1"/>
    <property type="molecule type" value="Genomic_DNA"/>
</dbReference>
<dbReference type="OrthoDB" id="6194521at2"/>
<dbReference type="Proteomes" id="UP000269438">
    <property type="component" value="Unassembled WGS sequence"/>
</dbReference>
<accession>A0A3L7APR5</accession>
<evidence type="ECO:0000313" key="3">
    <source>
        <dbReference type="Proteomes" id="UP000269438"/>
    </source>
</evidence>
<dbReference type="Pfam" id="PF01661">
    <property type="entry name" value="Macro"/>
    <property type="match status" value="1"/>
</dbReference>
<protein>
    <recommendedName>
        <fullName evidence="1">Macro domain-containing protein</fullName>
    </recommendedName>
</protein>
<evidence type="ECO:0000259" key="1">
    <source>
        <dbReference type="PROSITE" id="PS51154"/>
    </source>
</evidence>
<sequence length="292" mass="31339">MLGAGGVDAAIHRAGGASFRANVRERFPEGMGGENAVWSIAGKLPARWVIHVTVPPFATAQKDRAYLVAGYRRIFAVADSLGVRTLSLPVIGAGASGWPLTWAVIDAIDTILALDTGVQEAILVSPDSHTIDGINGVLARRTGLSILDAVRVVHARGYHRVRVSCGMNASGSNWRVTIWDDSSGTGFIPANPDGYVLRYTDGMGPNFLDTQVPPLADPDVLADRIIAALPHVRPLRDDAEYAAWFAGLQNLCQREISVPIGYADYFDDTLGWEIGWGSGLRYPLPPDPARLS</sequence>
<comment type="caution">
    <text evidence="2">The sequence shown here is derived from an EMBL/GenBank/DDBJ whole genome shotgun (WGS) entry which is preliminary data.</text>
</comment>
<dbReference type="Gene3D" id="3.40.220.10">
    <property type="entry name" value="Leucine Aminopeptidase, subunit E, domain 1"/>
    <property type="match status" value="1"/>
</dbReference>
<reference evidence="2 3" key="1">
    <citation type="submission" date="2018-10" db="EMBL/GenBank/DDBJ databases">
        <authorList>
            <person name="Li J."/>
        </authorList>
    </citation>
    <scope>NUCLEOTIDE SEQUENCE [LARGE SCALE GENOMIC DNA]</scope>
    <source>
        <strain evidence="2 3">JCM 11654</strain>
    </source>
</reference>
<proteinExistence type="predicted"/>
<name>A0A3L7APR5_9MICO</name>
<dbReference type="PROSITE" id="PS51154">
    <property type="entry name" value="MACRO"/>
    <property type="match status" value="1"/>
</dbReference>
<dbReference type="AlphaFoldDB" id="A0A3L7APR5"/>
<keyword evidence="3" id="KW-1185">Reference proteome</keyword>
<dbReference type="InterPro" id="IPR043472">
    <property type="entry name" value="Macro_dom-like"/>
</dbReference>
<feature type="domain" description="Macro" evidence="1">
    <location>
        <begin position="1"/>
        <end position="142"/>
    </location>
</feature>
<dbReference type="InterPro" id="IPR002589">
    <property type="entry name" value="Macro_dom"/>
</dbReference>
<dbReference type="SUPFAM" id="SSF52949">
    <property type="entry name" value="Macro domain-like"/>
    <property type="match status" value="1"/>
</dbReference>
<organism evidence="2 3">
    <name type="scientific">Mycetocola lacteus</name>
    <dbReference type="NCBI Taxonomy" id="76637"/>
    <lineage>
        <taxon>Bacteria</taxon>
        <taxon>Bacillati</taxon>
        <taxon>Actinomycetota</taxon>
        <taxon>Actinomycetes</taxon>
        <taxon>Micrococcales</taxon>
        <taxon>Microbacteriaceae</taxon>
        <taxon>Mycetocola</taxon>
    </lineage>
</organism>
<evidence type="ECO:0000313" key="2">
    <source>
        <dbReference type="EMBL" id="RLP82469.1"/>
    </source>
</evidence>